<dbReference type="Gene3D" id="2.160.10.10">
    <property type="entry name" value="Hexapeptide repeat proteins"/>
    <property type="match status" value="1"/>
</dbReference>
<sequence length="204" mass="23146">MLRRFIVKLYSVRRARPVALWMLRRLEGDAYTSETIRVIFKNYWDVEIGMYTHGGCFTPWAVDPNTKIGRYCSIAEGVRIVNGNHPIGLKSTHAVFHNPMFGLCDDWIGGPLNATVIENDVWIGSNAVILPEVNRVGNGAVIGAGAVVNKDVPDYAVVLGNPARVVKYRFSEETISQLLEEKWWENDVEELRPRLAEYQTFHLK</sequence>
<dbReference type="InterPro" id="IPR050179">
    <property type="entry name" value="Trans_hexapeptide_repeat"/>
</dbReference>
<dbReference type="InterPro" id="IPR011004">
    <property type="entry name" value="Trimer_LpxA-like_sf"/>
</dbReference>
<reference evidence="1" key="1">
    <citation type="journal article" date="2019" name="Emerg. Microbes Infect.">
        <title>Comprehensive subspecies identification of 175 nontuberculous mycobacteria species based on 7547 genomic profiles.</title>
        <authorList>
            <person name="Matsumoto Y."/>
            <person name="Kinjo T."/>
            <person name="Motooka D."/>
            <person name="Nabeya D."/>
            <person name="Jung N."/>
            <person name="Uechi K."/>
            <person name="Horii T."/>
            <person name="Iida T."/>
            <person name="Fujita J."/>
            <person name="Nakamura S."/>
        </authorList>
    </citation>
    <scope>NUCLEOTIDE SEQUENCE [LARGE SCALE GENOMIC DNA]</scope>
    <source>
        <strain evidence="1">JCM 13671</strain>
    </source>
</reference>
<evidence type="ECO:0000313" key="1">
    <source>
        <dbReference type="EMBL" id="BBZ34890.1"/>
    </source>
</evidence>
<dbReference type="CDD" id="cd03349">
    <property type="entry name" value="LbH_XAT"/>
    <property type="match status" value="1"/>
</dbReference>
<dbReference type="Proteomes" id="UP000466931">
    <property type="component" value="Chromosome"/>
</dbReference>
<dbReference type="Pfam" id="PF00132">
    <property type="entry name" value="Hexapep"/>
    <property type="match status" value="1"/>
</dbReference>
<accession>A0A7I7XZS3</accession>
<gene>
    <name evidence="1" type="ORF">MCNF_34950</name>
</gene>
<dbReference type="RefSeq" id="WP_085148945.1">
    <property type="nucleotide sequence ID" value="NZ_AP022612.1"/>
</dbReference>
<name>A0A7I7XZS3_9MYCO</name>
<dbReference type="AlphaFoldDB" id="A0A7I7XZS3"/>
<reference evidence="1" key="2">
    <citation type="submission" date="2020-02" db="EMBL/GenBank/DDBJ databases">
        <authorList>
            <person name="Matsumoto Y."/>
            <person name="Motooka D."/>
            <person name="Nakamura S."/>
        </authorList>
    </citation>
    <scope>NUCLEOTIDE SEQUENCE</scope>
    <source>
        <strain evidence="1">JCM 13671</strain>
    </source>
</reference>
<protein>
    <submittedName>
        <fullName evidence="1">Uncharacterized protein</fullName>
    </submittedName>
</protein>
<evidence type="ECO:0000313" key="2">
    <source>
        <dbReference type="Proteomes" id="UP000466931"/>
    </source>
</evidence>
<dbReference type="OrthoDB" id="2643438at2"/>
<organism evidence="1 2">
    <name type="scientific">Mycolicibacterium confluentis</name>
    <dbReference type="NCBI Taxonomy" id="28047"/>
    <lineage>
        <taxon>Bacteria</taxon>
        <taxon>Bacillati</taxon>
        <taxon>Actinomycetota</taxon>
        <taxon>Actinomycetes</taxon>
        <taxon>Mycobacteriales</taxon>
        <taxon>Mycobacteriaceae</taxon>
        <taxon>Mycolicibacterium</taxon>
    </lineage>
</organism>
<dbReference type="PANTHER" id="PTHR43300">
    <property type="entry name" value="ACETYLTRANSFERASE"/>
    <property type="match status" value="1"/>
</dbReference>
<proteinExistence type="predicted"/>
<dbReference type="PANTHER" id="PTHR43300:SF11">
    <property type="entry name" value="ACETYLTRANSFERASE RV3034C-RELATED"/>
    <property type="match status" value="1"/>
</dbReference>
<dbReference type="EMBL" id="AP022612">
    <property type="protein sequence ID" value="BBZ34890.1"/>
    <property type="molecule type" value="Genomic_DNA"/>
</dbReference>
<dbReference type="SUPFAM" id="SSF51161">
    <property type="entry name" value="Trimeric LpxA-like enzymes"/>
    <property type="match status" value="1"/>
</dbReference>
<dbReference type="InterPro" id="IPR001451">
    <property type="entry name" value="Hexapep"/>
</dbReference>
<keyword evidence="2" id="KW-1185">Reference proteome</keyword>